<feature type="compositionally biased region" description="Basic and acidic residues" evidence="6">
    <location>
        <begin position="399"/>
        <end position="411"/>
    </location>
</feature>
<keyword evidence="9" id="KW-1185">Reference proteome</keyword>
<feature type="compositionally biased region" description="Polar residues" evidence="6">
    <location>
        <begin position="488"/>
        <end position="502"/>
    </location>
</feature>
<dbReference type="GO" id="GO:0035082">
    <property type="term" value="P:axoneme assembly"/>
    <property type="evidence" value="ECO:0007669"/>
    <property type="project" value="TreeGrafter"/>
</dbReference>
<feature type="region of interest" description="Disordered" evidence="6">
    <location>
        <begin position="52"/>
        <end position="83"/>
    </location>
</feature>
<feature type="compositionally biased region" description="Acidic residues" evidence="6">
    <location>
        <begin position="610"/>
        <end position="619"/>
    </location>
</feature>
<feature type="compositionally biased region" description="Polar residues" evidence="6">
    <location>
        <begin position="516"/>
        <end position="525"/>
    </location>
</feature>
<feature type="compositionally biased region" description="Polar residues" evidence="6">
    <location>
        <begin position="413"/>
        <end position="423"/>
    </location>
</feature>
<keyword evidence="5" id="KW-0966">Cell projection</keyword>
<feature type="region of interest" description="Disordered" evidence="6">
    <location>
        <begin position="756"/>
        <end position="829"/>
    </location>
</feature>
<feature type="region of interest" description="Disordered" evidence="6">
    <location>
        <begin position="1144"/>
        <end position="1171"/>
    </location>
</feature>
<dbReference type="GO" id="GO:0060041">
    <property type="term" value="P:retina development in camera-type eye"/>
    <property type="evidence" value="ECO:0007669"/>
    <property type="project" value="TreeGrafter"/>
</dbReference>
<dbReference type="Ensembl" id="ENSHHUT00000074883.1">
    <property type="protein sequence ID" value="ENSHHUP00000072483.1"/>
    <property type="gene ID" value="ENSHHUG00000042551.1"/>
</dbReference>
<protein>
    <recommendedName>
        <fullName evidence="7">Doublecortin domain-containing protein</fullName>
    </recommendedName>
</protein>
<feature type="compositionally biased region" description="Acidic residues" evidence="6">
    <location>
        <begin position="447"/>
        <end position="457"/>
    </location>
</feature>
<dbReference type="InterPro" id="IPR003533">
    <property type="entry name" value="Doublecortin_dom"/>
</dbReference>
<proteinExistence type="predicted"/>
<dbReference type="STRING" id="62062.ENSHHUP00000072483"/>
<dbReference type="Gene3D" id="3.10.20.230">
    <property type="entry name" value="Doublecortin domain"/>
    <property type="match status" value="1"/>
</dbReference>
<feature type="region of interest" description="Disordered" evidence="6">
    <location>
        <begin position="245"/>
        <end position="274"/>
    </location>
</feature>
<feature type="compositionally biased region" description="Polar residues" evidence="6">
    <location>
        <begin position="985"/>
        <end position="994"/>
    </location>
</feature>
<dbReference type="SUPFAM" id="SSF89837">
    <property type="entry name" value="Doublecortin (DC)"/>
    <property type="match status" value="1"/>
</dbReference>
<feature type="compositionally biased region" description="Acidic residues" evidence="6">
    <location>
        <begin position="1286"/>
        <end position="1309"/>
    </location>
</feature>
<evidence type="ECO:0000313" key="8">
    <source>
        <dbReference type="Ensembl" id="ENSHHUP00000072483.1"/>
    </source>
</evidence>
<feature type="compositionally biased region" description="Polar residues" evidence="6">
    <location>
        <begin position="245"/>
        <end position="263"/>
    </location>
</feature>
<evidence type="ECO:0000256" key="6">
    <source>
        <dbReference type="SAM" id="MobiDB-lite"/>
    </source>
</evidence>
<feature type="compositionally biased region" description="Polar residues" evidence="6">
    <location>
        <begin position="1046"/>
        <end position="1068"/>
    </location>
</feature>
<name>A0A4W5QEJ8_9TELE</name>
<evidence type="ECO:0000256" key="4">
    <source>
        <dbReference type="ARBA" id="ARBA00022737"/>
    </source>
</evidence>
<accession>A0A4W5QEJ8</accession>
<feature type="compositionally biased region" description="Low complexity" evidence="6">
    <location>
        <begin position="937"/>
        <end position="947"/>
    </location>
</feature>
<reference evidence="9" key="1">
    <citation type="submission" date="2018-06" db="EMBL/GenBank/DDBJ databases">
        <title>Genome assembly of Danube salmon.</title>
        <authorList>
            <person name="Macqueen D.J."/>
            <person name="Gundappa M.K."/>
        </authorList>
    </citation>
    <scope>NUCLEOTIDE SEQUENCE [LARGE SCALE GENOMIC DNA]</scope>
</reference>
<keyword evidence="3" id="KW-0963">Cytoplasm</keyword>
<dbReference type="SMART" id="SM00537">
    <property type="entry name" value="DCX"/>
    <property type="match status" value="1"/>
</dbReference>
<feature type="compositionally biased region" description="Polar residues" evidence="6">
    <location>
        <begin position="629"/>
        <end position="641"/>
    </location>
</feature>
<organism evidence="8 9">
    <name type="scientific">Hucho hucho</name>
    <name type="common">huchen</name>
    <dbReference type="NCBI Taxonomy" id="62062"/>
    <lineage>
        <taxon>Eukaryota</taxon>
        <taxon>Metazoa</taxon>
        <taxon>Chordata</taxon>
        <taxon>Craniata</taxon>
        <taxon>Vertebrata</taxon>
        <taxon>Euteleostomi</taxon>
        <taxon>Actinopterygii</taxon>
        <taxon>Neopterygii</taxon>
        <taxon>Teleostei</taxon>
        <taxon>Protacanthopterygii</taxon>
        <taxon>Salmoniformes</taxon>
        <taxon>Salmonidae</taxon>
        <taxon>Salmoninae</taxon>
        <taxon>Hucho</taxon>
    </lineage>
</organism>
<feature type="domain" description="Doublecortin" evidence="7">
    <location>
        <begin position="124"/>
        <end position="203"/>
    </location>
</feature>
<evidence type="ECO:0000256" key="2">
    <source>
        <dbReference type="ARBA" id="ARBA00004496"/>
    </source>
</evidence>
<feature type="region of interest" description="Disordered" evidence="6">
    <location>
        <begin position="916"/>
        <end position="962"/>
    </location>
</feature>
<feature type="compositionally biased region" description="Basic and acidic residues" evidence="6">
    <location>
        <begin position="1031"/>
        <end position="1042"/>
    </location>
</feature>
<dbReference type="GO" id="GO:0005930">
    <property type="term" value="C:axoneme"/>
    <property type="evidence" value="ECO:0007669"/>
    <property type="project" value="TreeGrafter"/>
</dbReference>
<feature type="region of interest" description="Disordered" evidence="6">
    <location>
        <begin position="1016"/>
        <end position="1068"/>
    </location>
</feature>
<evidence type="ECO:0000256" key="1">
    <source>
        <dbReference type="ARBA" id="ARBA00004316"/>
    </source>
</evidence>
<dbReference type="PANTHER" id="PTHR23005">
    <property type="entry name" value="RETINITIS PIGMENTOSA 1 PROTEIN"/>
    <property type="match status" value="1"/>
</dbReference>
<feature type="compositionally biased region" description="Acidic residues" evidence="6">
    <location>
        <begin position="1405"/>
        <end position="1414"/>
    </location>
</feature>
<feature type="compositionally biased region" description="Low complexity" evidence="6">
    <location>
        <begin position="592"/>
        <end position="601"/>
    </location>
</feature>
<feature type="compositionally biased region" description="Acidic residues" evidence="6">
    <location>
        <begin position="565"/>
        <end position="582"/>
    </location>
</feature>
<dbReference type="GeneTree" id="ENSGT00940000154242"/>
<feature type="compositionally biased region" description="Basic and acidic residues" evidence="6">
    <location>
        <begin position="686"/>
        <end position="700"/>
    </location>
</feature>
<feature type="region of interest" description="Disordered" evidence="6">
    <location>
        <begin position="399"/>
        <end position="735"/>
    </location>
</feature>
<evidence type="ECO:0000313" key="9">
    <source>
        <dbReference type="Proteomes" id="UP000314982"/>
    </source>
</evidence>
<evidence type="ECO:0000256" key="3">
    <source>
        <dbReference type="ARBA" id="ARBA00022490"/>
    </source>
</evidence>
<keyword evidence="4" id="KW-0677">Repeat</keyword>
<reference evidence="8" key="3">
    <citation type="submission" date="2025-09" db="UniProtKB">
        <authorList>
            <consortium name="Ensembl"/>
        </authorList>
    </citation>
    <scope>IDENTIFICATION</scope>
</reference>
<dbReference type="PANTHER" id="PTHR23005:SF3">
    <property type="entry name" value="RETINITIS PIGMENTOSA 1-LIKE 1 PROTEIN"/>
    <property type="match status" value="1"/>
</dbReference>
<dbReference type="GO" id="GO:0042461">
    <property type="term" value="P:photoreceptor cell development"/>
    <property type="evidence" value="ECO:0007669"/>
    <property type="project" value="TreeGrafter"/>
</dbReference>
<dbReference type="Pfam" id="PF03607">
    <property type="entry name" value="DCX"/>
    <property type="match status" value="1"/>
</dbReference>
<feature type="region of interest" description="Disordered" evidence="6">
    <location>
        <begin position="977"/>
        <end position="996"/>
    </location>
</feature>
<evidence type="ECO:0000259" key="7">
    <source>
        <dbReference type="PROSITE" id="PS50309"/>
    </source>
</evidence>
<feature type="compositionally biased region" description="Acidic residues" evidence="6">
    <location>
        <begin position="526"/>
        <end position="538"/>
    </location>
</feature>
<feature type="compositionally biased region" description="Acidic residues" evidence="6">
    <location>
        <begin position="1423"/>
        <end position="1468"/>
    </location>
</feature>
<evidence type="ECO:0000256" key="5">
    <source>
        <dbReference type="ARBA" id="ARBA00023273"/>
    </source>
</evidence>
<dbReference type="GO" id="GO:0035556">
    <property type="term" value="P:intracellular signal transduction"/>
    <property type="evidence" value="ECO:0007669"/>
    <property type="project" value="InterPro"/>
</dbReference>
<sequence>MSSDLVDLLLSRPLFQCGRVGGTQLSCGPPAPRQPASMSSHKRRFQCFDAISDEGGHHHPKPSLPFGLRSAPAPPARRSTHGGDTIHQETLEDRGCYLCAQATEAREESLREAQREATAWYLPPKVVLVKNSDPSVRRTIVLHRRTLRSLGLFLEELSELMQYHIRKLYTLEGCKIDSVQSLLQCPSVLICVGREPSHPILLENFRKNSDDKLPRLRPKSLGRGLGLEAKKSVIHLRSEFNNRSARHSISSDKSLPPINSTSPAHVGPCPHSSEGLMEDDIEKRVLVNKDGSLSMEMKVRFRLLNDETLHWSTQIKKSVGTTDEYLQGYHDNCSLQQSSVESCSESEPLSPGKYNRSARYKKYYVPYDPAREEDQPEERAPSAMSAKYNRLRRYEKYYVSKEKEDQTEERPSSGMSVMSNGSQAPAEENAEAEEETSGEVPAGEKAEDVEETDESEHETEAKSAKSNVSTRSKKTKVSQFCVEETERSSSAMSCKYNRSSRYNKYYVSDETEKRSAMSNKSNTSEDPSEDNAEDEFGETEERAPGAISAKSNVSSRSRESKAAEEDTEEEPEESAETEVAEETDNRAPSARSFKSNVSAKSAKSKSSEGPPEENEDKELEEIKEKRPSAMSSKSAKSNVSAISKKSNVSVRSKKSKASEVPAEVESHAADPIENNSNISCNGPLEVTDRNVSDNKSDKSDKCKHRKGISLHSFSRQRPEGDVSELVPSNLPNTSPTEVVNEWLMKIPSESVMYEIGDEFSDRGHSPEELPQKEKPKEDIDTIAECETQKEKEEPQETVANHVADNEEPAETPPETPPEDTRPCTAPQEEVSKSFYSSVQVMKVLLNPKLDRCNSLPEVSPVYGRKLSTSARGLLDCLAKLQLIDFDPNDDANAKDTRYKELMNILQSLWLCDPAEGGKQQQNVCDQHSVDGDGKARSSSGVDVSSGSTGSGKSSGGVAQATNAEGEAWVKVQEVDEMAQKDESQESSAPMSDTATPDIANRVQWTPEEGGEGAIAVEEEKQKDEDVPESDDTIRNESLRELPETPPSSNKSSDPQEDTSSGSPPSVQRAQLIKKVSLDPDPVWVLKLLNKLEKQFMTHYVDAMAEFKVRWNLDNNEQLNAMIAELKDDVRRRIQLSIDRELRKIHGRAGRPRPPKEALSRESNAQTETRRRRLKVVRDQSIDNRVDKSDDATCTSFSDQRSDDEYCPCESCLQKKMELGPLLPAEVLHTVPVIMAFDLKSILQSKRESTPKTQEADVTDDTVVVKAGITHASDLKSILQLKKDTVGEEEEAEAEAETVEDDAGVEETSEAETAANNEAAGEEEEAEAETAEAETVEDEAGEDEAGEEETAEAETAADDETAGEEEAAEEDTAGEEEVEAETGKYEEAEEETDKVETVIAAGSTAGEEESTEAADNEMSGKEESEAETAESETADETAGEEETTEVEAAEEETAGDEESAEAETAGDEA</sequence>
<feature type="region of interest" description="Disordered" evidence="6">
    <location>
        <begin position="1285"/>
        <end position="1468"/>
    </location>
</feature>
<dbReference type="PROSITE" id="PS50309">
    <property type="entry name" value="DC"/>
    <property type="match status" value="1"/>
</dbReference>
<dbReference type="InterPro" id="IPR036572">
    <property type="entry name" value="Doublecortin_dom_sf"/>
</dbReference>
<feature type="compositionally biased region" description="Acidic residues" evidence="6">
    <location>
        <begin position="1319"/>
        <end position="1379"/>
    </location>
</feature>
<feature type="compositionally biased region" description="Basic and acidic residues" evidence="6">
    <location>
        <begin position="759"/>
        <end position="779"/>
    </location>
</feature>
<reference evidence="8" key="2">
    <citation type="submission" date="2025-08" db="UniProtKB">
        <authorList>
            <consortium name="Ensembl"/>
        </authorList>
    </citation>
    <scope>IDENTIFICATION</scope>
</reference>
<dbReference type="Proteomes" id="UP000314982">
    <property type="component" value="Unassembled WGS sequence"/>
</dbReference>
<comment type="subcellular location">
    <subcellularLocation>
        <location evidence="1">Cell projection</location>
    </subcellularLocation>
    <subcellularLocation>
        <location evidence="2">Cytoplasm</location>
    </subcellularLocation>
</comment>
<feature type="compositionally biased region" description="Acidic residues" evidence="6">
    <location>
        <begin position="428"/>
        <end position="437"/>
    </location>
</feature>